<organism evidence="5 6">
    <name type="scientific">Marinomonas balearica</name>
    <dbReference type="NCBI Taxonomy" id="491947"/>
    <lineage>
        <taxon>Bacteria</taxon>
        <taxon>Pseudomonadati</taxon>
        <taxon>Pseudomonadota</taxon>
        <taxon>Gammaproteobacteria</taxon>
        <taxon>Oceanospirillales</taxon>
        <taxon>Oceanospirillaceae</taxon>
        <taxon>Marinomonas</taxon>
    </lineage>
</organism>
<name>A0A4R6M4W1_9GAMM</name>
<comment type="caution">
    <text evidence="5">The sequence shown here is derived from an EMBL/GenBank/DDBJ whole genome shotgun (WGS) entry which is preliminary data.</text>
</comment>
<dbReference type="Proteomes" id="UP000294656">
    <property type="component" value="Unassembled WGS sequence"/>
</dbReference>
<proteinExistence type="predicted"/>
<dbReference type="GO" id="GO:0046872">
    <property type="term" value="F:metal ion binding"/>
    <property type="evidence" value="ECO:0007669"/>
    <property type="project" value="InterPro"/>
</dbReference>
<reference evidence="5 6" key="1">
    <citation type="submission" date="2019-03" db="EMBL/GenBank/DDBJ databases">
        <title>Genomic Encyclopedia of Type Strains, Phase III (KMG-III): the genomes of soil and plant-associated and newly described type strains.</title>
        <authorList>
            <person name="Whitman W."/>
        </authorList>
    </citation>
    <scope>NUCLEOTIDE SEQUENCE [LARGE SCALE GENOMIC DNA]</scope>
    <source>
        <strain evidence="5 6">CECT 7378</strain>
    </source>
</reference>
<feature type="domain" description="Amidohydrolase 3" evidence="3">
    <location>
        <begin position="340"/>
        <end position="422"/>
    </location>
</feature>
<dbReference type="NCBIfam" id="NF005791">
    <property type="entry name" value="PRK07627.1"/>
    <property type="match status" value="1"/>
</dbReference>
<dbReference type="Gene3D" id="2.30.40.10">
    <property type="entry name" value="Urease, subunit C, domain 1"/>
    <property type="match status" value="1"/>
</dbReference>
<dbReference type="PANTHER" id="PTHR43668:SF2">
    <property type="entry name" value="ALLANTOINASE"/>
    <property type="match status" value="1"/>
</dbReference>
<dbReference type="GO" id="GO:0006221">
    <property type="term" value="P:pyrimidine nucleotide biosynthetic process"/>
    <property type="evidence" value="ECO:0007669"/>
    <property type="project" value="UniProtKB-KW"/>
</dbReference>
<dbReference type="EMBL" id="SNXC01000016">
    <property type="protein sequence ID" value="TDO95550.1"/>
    <property type="molecule type" value="Genomic_DNA"/>
</dbReference>
<dbReference type="InterPro" id="IPR024403">
    <property type="entry name" value="DHOase_cat"/>
</dbReference>
<dbReference type="GO" id="GO:0004038">
    <property type="term" value="F:allantoinase activity"/>
    <property type="evidence" value="ECO:0007669"/>
    <property type="project" value="TreeGrafter"/>
</dbReference>
<dbReference type="InterPro" id="IPR050138">
    <property type="entry name" value="DHOase/Allantoinase_Hydrolase"/>
</dbReference>
<sequence>MKLRIINGRVIDPSQDLDATIDLFIDDHKVVGLGEVPDGFEEAEVIDAGGQWVLPGLVDVAVALREPGYTQKGNIATEGRAAISGGVTTLVCPPDTNPIVDTPAVAALIQDKADQAGMVNVFPIGALTQGLEGGHLSNMVALTDAGCVALSNHRRPMRNTLVLSRALEYAATHDLLVVFHPDESSLSEGGCAHEGMMSTIHGLAGIPETAETIALMRDLLLIEKTGVRAHFARLSCAKSVEMIADAQASGLPVTADVALHNLLLTDEVLNEFDGQFHVIPPLRGENDRLTLIEGIKQGAISAICSDHQPHEKMAKIAPFAATEPGMANVEILLPLALQLMDEGDLSLTDVLKTLTSGPASCFGLEAGSLKPGSFADFILFDSTQSWTWSDDVRRSKGHNSAFDGIELTGRVTQTYVSGQCIYSFSG</sequence>
<dbReference type="Pfam" id="PF07969">
    <property type="entry name" value="Amidohydro_3"/>
    <property type="match status" value="1"/>
</dbReference>
<dbReference type="PANTHER" id="PTHR43668">
    <property type="entry name" value="ALLANTOINASE"/>
    <property type="match status" value="1"/>
</dbReference>
<dbReference type="OrthoDB" id="5687299at2"/>
<dbReference type="Gene3D" id="3.20.20.140">
    <property type="entry name" value="Metal-dependent hydrolases"/>
    <property type="match status" value="1"/>
</dbReference>
<keyword evidence="6" id="KW-1185">Reference proteome</keyword>
<protein>
    <submittedName>
        <fullName evidence="5">Dihydroorotase</fullName>
    </submittedName>
</protein>
<dbReference type="InterPro" id="IPR004722">
    <property type="entry name" value="DHOase"/>
</dbReference>
<dbReference type="GO" id="GO:0005737">
    <property type="term" value="C:cytoplasm"/>
    <property type="evidence" value="ECO:0007669"/>
    <property type="project" value="TreeGrafter"/>
</dbReference>
<dbReference type="CDD" id="cd01317">
    <property type="entry name" value="DHOase_IIa"/>
    <property type="match status" value="1"/>
</dbReference>
<evidence type="ECO:0000313" key="6">
    <source>
        <dbReference type="Proteomes" id="UP000294656"/>
    </source>
</evidence>
<evidence type="ECO:0000313" key="5">
    <source>
        <dbReference type="EMBL" id="TDO95550.1"/>
    </source>
</evidence>
<keyword evidence="2" id="KW-0665">Pyrimidine biosynthesis</keyword>
<evidence type="ECO:0000259" key="4">
    <source>
        <dbReference type="Pfam" id="PF12890"/>
    </source>
</evidence>
<dbReference type="InterPro" id="IPR011059">
    <property type="entry name" value="Metal-dep_hydrolase_composite"/>
</dbReference>
<dbReference type="Pfam" id="PF12890">
    <property type="entry name" value="DHOase"/>
    <property type="match status" value="1"/>
</dbReference>
<dbReference type="InterPro" id="IPR032466">
    <property type="entry name" value="Metal_Hydrolase"/>
</dbReference>
<dbReference type="AlphaFoldDB" id="A0A4R6M4W1"/>
<dbReference type="SUPFAM" id="SSF51556">
    <property type="entry name" value="Metallo-dependent hydrolases"/>
    <property type="match status" value="1"/>
</dbReference>
<evidence type="ECO:0000256" key="2">
    <source>
        <dbReference type="ARBA" id="ARBA00022975"/>
    </source>
</evidence>
<feature type="domain" description="Dihydroorotase catalytic" evidence="4">
    <location>
        <begin position="50"/>
        <end position="235"/>
    </location>
</feature>
<keyword evidence="1" id="KW-0862">Zinc</keyword>
<dbReference type="RefSeq" id="WP_133505168.1">
    <property type="nucleotide sequence ID" value="NZ_SNXC01000016.1"/>
</dbReference>
<dbReference type="NCBIfam" id="NF006838">
    <property type="entry name" value="PRK09357.1-3"/>
    <property type="match status" value="1"/>
</dbReference>
<evidence type="ECO:0000259" key="3">
    <source>
        <dbReference type="Pfam" id="PF07969"/>
    </source>
</evidence>
<dbReference type="GO" id="GO:0004151">
    <property type="term" value="F:dihydroorotase activity"/>
    <property type="evidence" value="ECO:0007669"/>
    <property type="project" value="InterPro"/>
</dbReference>
<dbReference type="InterPro" id="IPR013108">
    <property type="entry name" value="Amidohydro_3"/>
</dbReference>
<gene>
    <name evidence="5" type="ORF">DFP79_3481</name>
</gene>
<dbReference type="NCBIfam" id="TIGR00857">
    <property type="entry name" value="pyrC_multi"/>
    <property type="match status" value="1"/>
</dbReference>
<dbReference type="SUPFAM" id="SSF51338">
    <property type="entry name" value="Composite domain of metallo-dependent hydrolases"/>
    <property type="match status" value="1"/>
</dbReference>
<accession>A0A4R6M4W1</accession>
<evidence type="ECO:0000256" key="1">
    <source>
        <dbReference type="ARBA" id="ARBA00022833"/>
    </source>
</evidence>
<dbReference type="GO" id="GO:0006145">
    <property type="term" value="P:purine nucleobase catabolic process"/>
    <property type="evidence" value="ECO:0007669"/>
    <property type="project" value="TreeGrafter"/>
</dbReference>